<organism evidence="1 2">
    <name type="scientific">Agathobaculum faecis</name>
    <dbReference type="NCBI Taxonomy" id="2763013"/>
    <lineage>
        <taxon>Bacteria</taxon>
        <taxon>Bacillati</taxon>
        <taxon>Bacillota</taxon>
        <taxon>Clostridia</taxon>
        <taxon>Eubacteriales</taxon>
        <taxon>Butyricicoccaceae</taxon>
        <taxon>Agathobaculum</taxon>
    </lineage>
</organism>
<protein>
    <submittedName>
        <fullName evidence="1">Uncharacterized protein</fullName>
    </submittedName>
</protein>
<proteinExistence type="predicted"/>
<evidence type="ECO:0000313" key="2">
    <source>
        <dbReference type="Proteomes" id="UP000606499"/>
    </source>
</evidence>
<accession>A0A923RWL8</accession>
<keyword evidence="2" id="KW-1185">Reference proteome</keyword>
<comment type="caution">
    <text evidence="1">The sequence shown here is derived from an EMBL/GenBank/DDBJ whole genome shotgun (WGS) entry which is preliminary data.</text>
</comment>
<dbReference type="EMBL" id="JACOPL010000012">
    <property type="protein sequence ID" value="MBC5726237.1"/>
    <property type="molecule type" value="Genomic_DNA"/>
</dbReference>
<evidence type="ECO:0000313" key="1">
    <source>
        <dbReference type="EMBL" id="MBC5726237.1"/>
    </source>
</evidence>
<name>A0A923RWL8_9FIRM</name>
<reference evidence="1" key="1">
    <citation type="submission" date="2020-08" db="EMBL/GenBank/DDBJ databases">
        <title>Genome public.</title>
        <authorList>
            <person name="Liu C."/>
            <person name="Sun Q."/>
        </authorList>
    </citation>
    <scope>NUCLEOTIDE SEQUENCE</scope>
    <source>
        <strain evidence="1">NSJ-28</strain>
    </source>
</reference>
<gene>
    <name evidence="1" type="ORF">H8S45_12320</name>
</gene>
<sequence>MPDALHLHLRPCEIAVIRYHEQDNELVELRFRIGQEREARFALTHISAYDPDYNAIFSSRFRKKLQRRQRHVEKYTTIRK</sequence>
<dbReference type="Proteomes" id="UP000606499">
    <property type="component" value="Unassembled WGS sequence"/>
</dbReference>
<dbReference type="AlphaFoldDB" id="A0A923RWL8"/>
<dbReference type="RefSeq" id="WP_159068172.1">
    <property type="nucleotide sequence ID" value="NZ_JACOPL010000012.1"/>
</dbReference>